<name>W2P3G6_PHYNI</name>
<dbReference type="AlphaFoldDB" id="W2P3G6"/>
<feature type="region of interest" description="Disordered" evidence="1">
    <location>
        <begin position="64"/>
        <end position="90"/>
    </location>
</feature>
<organism evidence="2">
    <name type="scientific">Phytophthora nicotianae</name>
    <name type="common">Potato buckeye rot agent</name>
    <name type="synonym">Phytophthora parasitica</name>
    <dbReference type="NCBI Taxonomy" id="4792"/>
    <lineage>
        <taxon>Eukaryota</taxon>
        <taxon>Sar</taxon>
        <taxon>Stramenopiles</taxon>
        <taxon>Oomycota</taxon>
        <taxon>Peronosporomycetes</taxon>
        <taxon>Peronosporales</taxon>
        <taxon>Peronosporaceae</taxon>
        <taxon>Phytophthora</taxon>
    </lineage>
</organism>
<protein>
    <submittedName>
        <fullName evidence="2">Uncharacterized protein</fullName>
    </submittedName>
</protein>
<dbReference type="EMBL" id="KI690999">
    <property type="protein sequence ID" value="ETM54479.1"/>
    <property type="molecule type" value="Genomic_DNA"/>
</dbReference>
<dbReference type="VEuPathDB" id="FungiDB:PPTG_22028"/>
<gene>
    <name evidence="2" type="ORF">L914_02192</name>
</gene>
<proteinExistence type="predicted"/>
<evidence type="ECO:0000256" key="1">
    <source>
        <dbReference type="SAM" id="MobiDB-lite"/>
    </source>
</evidence>
<dbReference type="Proteomes" id="UP000054532">
    <property type="component" value="Unassembled WGS sequence"/>
</dbReference>
<reference evidence="2" key="1">
    <citation type="submission" date="2013-11" db="EMBL/GenBank/DDBJ databases">
        <title>The Genome Sequence of Phytophthora parasitica IAC_01/95.</title>
        <authorList>
            <consortium name="The Broad Institute Genomics Platform"/>
            <person name="Russ C."/>
            <person name="Tyler B."/>
            <person name="Panabieres F."/>
            <person name="Shan W."/>
            <person name="Tripathy S."/>
            <person name="Grunwald N."/>
            <person name="Machado M."/>
            <person name="Johnson C.S."/>
            <person name="Arredondo F."/>
            <person name="Hong C."/>
            <person name="Coffey M."/>
            <person name="Young S.K."/>
            <person name="Zeng Q."/>
            <person name="Gargeya S."/>
            <person name="Fitzgerald M."/>
            <person name="Abouelleil A."/>
            <person name="Alvarado L."/>
            <person name="Chapman S.B."/>
            <person name="Gainer-Dewar J."/>
            <person name="Goldberg J."/>
            <person name="Griggs A."/>
            <person name="Gujja S."/>
            <person name="Hansen M."/>
            <person name="Howarth C."/>
            <person name="Imamovic A."/>
            <person name="Ireland A."/>
            <person name="Larimer J."/>
            <person name="McCowan C."/>
            <person name="Murphy C."/>
            <person name="Pearson M."/>
            <person name="Poon T.W."/>
            <person name="Priest M."/>
            <person name="Roberts A."/>
            <person name="Saif S."/>
            <person name="Shea T."/>
            <person name="Sykes S."/>
            <person name="Wortman J."/>
            <person name="Nusbaum C."/>
            <person name="Birren B."/>
        </authorList>
    </citation>
    <scope>NUCLEOTIDE SEQUENCE [LARGE SCALE GENOMIC DNA]</scope>
    <source>
        <strain evidence="2">IAC_01/95</strain>
    </source>
</reference>
<sequence length="164" mass="17835">MTSRKRAGMAGGAEETSTAIVRERDGGNNLQGRAATDEEREPDKMTRMLTLMKCFEAWFKQLEESQAKSSRVSGDGDRRARNVHHPMTPPMDSILFASDFRRGARMHLASLAGSRQQPGNGLLVFELQRLYTAAQASPARGPAGPAPLPPRDIVWGRTISGSGA</sequence>
<feature type="region of interest" description="Disordered" evidence="1">
    <location>
        <begin position="1"/>
        <end position="41"/>
    </location>
</feature>
<accession>W2P3G6</accession>
<evidence type="ECO:0000313" key="2">
    <source>
        <dbReference type="EMBL" id="ETM54479.1"/>
    </source>
</evidence>